<protein>
    <submittedName>
        <fullName evidence="10">Cytochrome P450 2U1</fullName>
    </submittedName>
</protein>
<dbReference type="InterPro" id="IPR050182">
    <property type="entry name" value="Cytochrome_P450_fam2"/>
</dbReference>
<dbReference type="PROSITE" id="PS00086">
    <property type="entry name" value="CYTOCHROME_P450"/>
    <property type="match status" value="1"/>
</dbReference>
<dbReference type="InterPro" id="IPR036396">
    <property type="entry name" value="Cyt_P450_sf"/>
</dbReference>
<dbReference type="GO" id="GO:0005737">
    <property type="term" value="C:cytoplasm"/>
    <property type="evidence" value="ECO:0007669"/>
    <property type="project" value="TreeGrafter"/>
</dbReference>
<dbReference type="GO" id="GO:0005506">
    <property type="term" value="F:iron ion binding"/>
    <property type="evidence" value="ECO:0007669"/>
    <property type="project" value="InterPro"/>
</dbReference>
<comment type="cofactor">
    <cofactor evidence="1 7">
        <name>heme</name>
        <dbReference type="ChEBI" id="CHEBI:30413"/>
    </cofactor>
</comment>
<dbReference type="FunFam" id="1.10.630.10:FF:000036">
    <property type="entry name" value="CYtochrome P450 family"/>
    <property type="match status" value="1"/>
</dbReference>
<reference evidence="10" key="1">
    <citation type="submission" date="2021-10" db="EMBL/GenBank/DDBJ databases">
        <title>Tropical sea cucumber genome reveals ecological adaptation and Cuvierian tubules defense mechanism.</title>
        <authorList>
            <person name="Chen T."/>
        </authorList>
    </citation>
    <scope>NUCLEOTIDE SEQUENCE</scope>
    <source>
        <strain evidence="10">Nanhai2018</strain>
        <tissue evidence="10">Muscle</tissue>
    </source>
</reference>
<dbReference type="PANTHER" id="PTHR24300:SF397">
    <property type="entry name" value="CYTOCHROME P450 2U1"/>
    <property type="match status" value="1"/>
</dbReference>
<evidence type="ECO:0000256" key="1">
    <source>
        <dbReference type="ARBA" id="ARBA00001971"/>
    </source>
</evidence>
<keyword evidence="4 8" id="KW-0560">Oxidoreductase</keyword>
<dbReference type="InterPro" id="IPR017972">
    <property type="entry name" value="Cyt_P450_CS"/>
</dbReference>
<dbReference type="GO" id="GO:0006082">
    <property type="term" value="P:organic acid metabolic process"/>
    <property type="evidence" value="ECO:0007669"/>
    <property type="project" value="TreeGrafter"/>
</dbReference>
<dbReference type="SUPFAM" id="SSF48264">
    <property type="entry name" value="Cytochrome P450"/>
    <property type="match status" value="1"/>
</dbReference>
<evidence type="ECO:0000256" key="7">
    <source>
        <dbReference type="PIRSR" id="PIRSR602401-1"/>
    </source>
</evidence>
<evidence type="ECO:0000256" key="9">
    <source>
        <dbReference type="SAM" id="Phobius"/>
    </source>
</evidence>
<evidence type="ECO:0000256" key="6">
    <source>
        <dbReference type="ARBA" id="ARBA00023033"/>
    </source>
</evidence>
<accession>A0A9Q1CLN4</accession>
<name>A0A9Q1CLN4_HOLLE</name>
<keyword evidence="7 8" id="KW-0349">Heme</keyword>
<keyword evidence="3 7" id="KW-0479">Metal-binding</keyword>
<dbReference type="GO" id="GO:0020037">
    <property type="term" value="F:heme binding"/>
    <property type="evidence" value="ECO:0007669"/>
    <property type="project" value="InterPro"/>
</dbReference>
<dbReference type="InterPro" id="IPR001128">
    <property type="entry name" value="Cyt_P450"/>
</dbReference>
<evidence type="ECO:0000313" key="11">
    <source>
        <dbReference type="Proteomes" id="UP001152320"/>
    </source>
</evidence>
<comment type="caution">
    <text evidence="10">The sequence shown here is derived from an EMBL/GenBank/DDBJ whole genome shotgun (WGS) entry which is preliminary data.</text>
</comment>
<dbReference type="EMBL" id="JAIZAY010000002">
    <property type="protein sequence ID" value="KAJ8047662.1"/>
    <property type="molecule type" value="Genomic_DNA"/>
</dbReference>
<keyword evidence="9" id="KW-0472">Membrane</keyword>
<dbReference type="AlphaFoldDB" id="A0A9Q1CLN4"/>
<dbReference type="GO" id="GO:0016712">
    <property type="term" value="F:oxidoreductase activity, acting on paired donors, with incorporation or reduction of molecular oxygen, reduced flavin or flavoprotein as one donor, and incorporation of one atom of oxygen"/>
    <property type="evidence" value="ECO:0007669"/>
    <property type="project" value="TreeGrafter"/>
</dbReference>
<feature type="binding site" description="axial binding residue" evidence="7">
    <location>
        <position position="442"/>
    </location>
    <ligand>
        <name>heme</name>
        <dbReference type="ChEBI" id="CHEBI:30413"/>
    </ligand>
    <ligandPart>
        <name>Fe</name>
        <dbReference type="ChEBI" id="CHEBI:18248"/>
    </ligandPart>
</feature>
<evidence type="ECO:0000313" key="10">
    <source>
        <dbReference type="EMBL" id="KAJ8047662.1"/>
    </source>
</evidence>
<dbReference type="PANTHER" id="PTHR24300">
    <property type="entry name" value="CYTOCHROME P450 508A4-RELATED"/>
    <property type="match status" value="1"/>
</dbReference>
<evidence type="ECO:0000256" key="5">
    <source>
        <dbReference type="ARBA" id="ARBA00023004"/>
    </source>
</evidence>
<dbReference type="GO" id="GO:0008395">
    <property type="term" value="F:steroid hydroxylase activity"/>
    <property type="evidence" value="ECO:0007669"/>
    <property type="project" value="TreeGrafter"/>
</dbReference>
<dbReference type="PRINTS" id="PR00463">
    <property type="entry name" value="EP450I"/>
</dbReference>
<sequence>MDAIGNMSGSYSSTVGLFVFVITIFGLVWFLKRSKNLPPGPMSPLTILTLGEESFIKLTQFSKDYGPIYCLRQGTSLFVVLNDITVIKAALVEQAEVFSNRLTSPGIDIINDGTKGSILFGKGENWKEMRRFGSQAMRTFGIGKRSIGKKISEETIPLISEFLAQEGKAFNPNDVINNAVSNIICSISFGERYEYDNVEFQFLLSCLQKLSTSTSGLTMVNLPSLLAKFLVHIPPFKKRVDLFKSIQKFVSTKVKEHSATLDPNDIRDIIDMYLLEADKQSTSDKSFHYDINRTWRFVQDLFAAGSDTTSNSLMWAIAILCHYPEVQEKVFEEIKRVVGVDRLPTYEDKGNLPYTEAVILEIQRFRPVVPLVGRESIRDTNLSGYFIPKGTVILMNIWATGHDPLKWDDPYDFVPERFLSPDGGRVSHNDSHIPFGIGRRVCLGESLAKMEIFIFFSSLVQRFRFKVPEGHPLPSLEGKHGIVFCIDPYLVCTEPRI</sequence>
<keyword evidence="6 8" id="KW-0503">Monooxygenase</keyword>
<dbReference type="OrthoDB" id="1844152at2759"/>
<evidence type="ECO:0000256" key="2">
    <source>
        <dbReference type="ARBA" id="ARBA00010617"/>
    </source>
</evidence>
<keyword evidence="9" id="KW-1133">Transmembrane helix</keyword>
<comment type="similarity">
    <text evidence="2 8">Belongs to the cytochrome P450 family.</text>
</comment>
<evidence type="ECO:0000256" key="4">
    <source>
        <dbReference type="ARBA" id="ARBA00023002"/>
    </source>
</evidence>
<proteinExistence type="inferred from homology"/>
<dbReference type="Proteomes" id="UP001152320">
    <property type="component" value="Chromosome 2"/>
</dbReference>
<evidence type="ECO:0000256" key="3">
    <source>
        <dbReference type="ARBA" id="ARBA00022723"/>
    </source>
</evidence>
<evidence type="ECO:0000256" key="8">
    <source>
        <dbReference type="RuleBase" id="RU000461"/>
    </source>
</evidence>
<dbReference type="Gene3D" id="1.10.630.10">
    <property type="entry name" value="Cytochrome P450"/>
    <property type="match status" value="1"/>
</dbReference>
<organism evidence="10 11">
    <name type="scientific">Holothuria leucospilota</name>
    <name type="common">Black long sea cucumber</name>
    <name type="synonym">Mertensiothuria leucospilota</name>
    <dbReference type="NCBI Taxonomy" id="206669"/>
    <lineage>
        <taxon>Eukaryota</taxon>
        <taxon>Metazoa</taxon>
        <taxon>Echinodermata</taxon>
        <taxon>Eleutherozoa</taxon>
        <taxon>Echinozoa</taxon>
        <taxon>Holothuroidea</taxon>
        <taxon>Aspidochirotacea</taxon>
        <taxon>Aspidochirotida</taxon>
        <taxon>Holothuriidae</taxon>
        <taxon>Holothuria</taxon>
    </lineage>
</organism>
<gene>
    <name evidence="10" type="ORF">HOLleu_06713</name>
</gene>
<keyword evidence="9" id="KW-0812">Transmembrane</keyword>
<keyword evidence="11" id="KW-1185">Reference proteome</keyword>
<dbReference type="PRINTS" id="PR00385">
    <property type="entry name" value="P450"/>
</dbReference>
<dbReference type="GO" id="GO:0006805">
    <property type="term" value="P:xenobiotic metabolic process"/>
    <property type="evidence" value="ECO:0007669"/>
    <property type="project" value="TreeGrafter"/>
</dbReference>
<keyword evidence="5 7" id="KW-0408">Iron</keyword>
<feature type="transmembrane region" description="Helical" evidence="9">
    <location>
        <begin position="12"/>
        <end position="31"/>
    </location>
</feature>
<dbReference type="Pfam" id="PF00067">
    <property type="entry name" value="p450"/>
    <property type="match status" value="1"/>
</dbReference>
<dbReference type="InterPro" id="IPR002401">
    <property type="entry name" value="Cyt_P450_E_grp-I"/>
</dbReference>